<dbReference type="PANTHER" id="PTHR43243">
    <property type="entry name" value="INNER MEMBRANE TRANSPORTER YGJI-RELATED"/>
    <property type="match status" value="1"/>
</dbReference>
<evidence type="ECO:0000256" key="6">
    <source>
        <dbReference type="SAM" id="Phobius"/>
    </source>
</evidence>
<evidence type="ECO:0000256" key="3">
    <source>
        <dbReference type="ARBA" id="ARBA00022692"/>
    </source>
</evidence>
<reference evidence="7 8" key="1">
    <citation type="journal article" date="2015" name="Genome Announc.">
        <title>Expanding the biotechnology potential of lactobacilli through comparative genomics of 213 strains and associated genera.</title>
        <authorList>
            <person name="Sun Z."/>
            <person name="Harris H.M."/>
            <person name="McCann A."/>
            <person name="Guo C."/>
            <person name="Argimon S."/>
            <person name="Zhang W."/>
            <person name="Yang X."/>
            <person name="Jeffery I.B."/>
            <person name="Cooney J.C."/>
            <person name="Kagawa T.F."/>
            <person name="Liu W."/>
            <person name="Song Y."/>
            <person name="Salvetti E."/>
            <person name="Wrobel A."/>
            <person name="Rasinkangas P."/>
            <person name="Parkhill J."/>
            <person name="Rea M.C."/>
            <person name="O'Sullivan O."/>
            <person name="Ritari J."/>
            <person name="Douillard F.P."/>
            <person name="Paul Ross R."/>
            <person name="Yang R."/>
            <person name="Briner A.E."/>
            <person name="Felis G.E."/>
            <person name="de Vos W.M."/>
            <person name="Barrangou R."/>
            <person name="Klaenhammer T.R."/>
            <person name="Caufield P.W."/>
            <person name="Cui Y."/>
            <person name="Zhang H."/>
            <person name="O'Toole P.W."/>
        </authorList>
    </citation>
    <scope>NUCLEOTIDE SEQUENCE [LARGE SCALE GENOMIC DNA]</scope>
    <source>
        <strain evidence="7 8">DSM 19972</strain>
    </source>
</reference>
<dbReference type="GO" id="GO:0016020">
    <property type="term" value="C:membrane"/>
    <property type="evidence" value="ECO:0007669"/>
    <property type="project" value="UniProtKB-SubCell"/>
</dbReference>
<dbReference type="EMBL" id="AZEH01000039">
    <property type="protein sequence ID" value="KRL04492.1"/>
    <property type="molecule type" value="Genomic_DNA"/>
</dbReference>
<feature type="transmembrane region" description="Helical" evidence="6">
    <location>
        <begin position="132"/>
        <end position="154"/>
    </location>
</feature>
<feature type="transmembrane region" description="Helical" evidence="6">
    <location>
        <begin position="160"/>
        <end position="180"/>
    </location>
</feature>
<feature type="transmembrane region" description="Helical" evidence="6">
    <location>
        <begin position="424"/>
        <end position="444"/>
    </location>
</feature>
<comment type="subcellular location">
    <subcellularLocation>
        <location evidence="1">Membrane</location>
        <topology evidence="1">Multi-pass membrane protein</topology>
    </subcellularLocation>
</comment>
<dbReference type="InterPro" id="IPR002293">
    <property type="entry name" value="AA/rel_permease1"/>
</dbReference>
<feature type="transmembrane region" description="Helical" evidence="6">
    <location>
        <begin position="65"/>
        <end position="87"/>
    </location>
</feature>
<dbReference type="GO" id="GO:0015171">
    <property type="term" value="F:amino acid transmembrane transporter activity"/>
    <property type="evidence" value="ECO:0007669"/>
    <property type="project" value="TreeGrafter"/>
</dbReference>
<dbReference type="PIRSF" id="PIRSF006060">
    <property type="entry name" value="AA_transporter"/>
    <property type="match status" value="1"/>
</dbReference>
<dbReference type="AlphaFoldDB" id="A0A0R1M8Q8"/>
<evidence type="ECO:0000256" key="1">
    <source>
        <dbReference type="ARBA" id="ARBA00004141"/>
    </source>
</evidence>
<feature type="transmembrane region" description="Helical" evidence="6">
    <location>
        <begin position="35"/>
        <end position="53"/>
    </location>
</feature>
<feature type="transmembrane region" description="Helical" evidence="6">
    <location>
        <begin position="269"/>
        <end position="295"/>
    </location>
</feature>
<evidence type="ECO:0000256" key="5">
    <source>
        <dbReference type="ARBA" id="ARBA00023136"/>
    </source>
</evidence>
<accession>A0A0R1M8Q8</accession>
<feature type="transmembrane region" description="Helical" evidence="6">
    <location>
        <begin position="99"/>
        <end position="120"/>
    </location>
</feature>
<dbReference type="PANTHER" id="PTHR43243:SF4">
    <property type="entry name" value="CATIONIC AMINO ACID TRANSPORTER 4"/>
    <property type="match status" value="1"/>
</dbReference>
<evidence type="ECO:0000313" key="7">
    <source>
        <dbReference type="EMBL" id="KRL04492.1"/>
    </source>
</evidence>
<keyword evidence="4 6" id="KW-1133">Transmembrane helix</keyword>
<evidence type="ECO:0000256" key="2">
    <source>
        <dbReference type="ARBA" id="ARBA00022448"/>
    </source>
</evidence>
<sequence>MEGDVTMSDIFRKKSVEELTAHATPLRRTLHTVDLTFLGIGAIIGTGIFVLTGKGALTAGPALSLSFLIAAICCGFAGLCYAEFASIAPVAGSAYTYSYLAFGEIIAFIIGWDLILEYALGAATVSVGWSGYFVNLLTNMGIHIPTVLTAAAGTTAGVHTIFNLPAFLIVLVITWIISVGINQTKRVNDTMVVIKLAVIVLFIVCTVWFIKPHNWVPFSPFGLYSFNHGTAAGIIPAASIVFFSFIGFDSVASSAEETVNPSKTLPRGILLSLLISTVLYIIMTLIMTGVVKYTVFAKFLNAPILAVLHETGQTWLSVIVSIGAILGMTTVILVQLYGQSRITYSMSRDGLFPKFFGEVHERYLTPFKGTWFFGVVTAIAGGFINLNILAELVNIGTLTAFILVSAGILWMRKSHPELHRGFKAPGVPVTPIISIVFCIVLIAGLNWETWVRFLVWFLIGMVVYFLYGKKHSLMND</sequence>
<feature type="transmembrane region" description="Helical" evidence="6">
    <location>
        <begin position="450"/>
        <end position="467"/>
    </location>
</feature>
<protein>
    <submittedName>
        <fullName evidence="7">Amino acid transporter</fullName>
    </submittedName>
</protein>
<feature type="transmembrane region" description="Helical" evidence="6">
    <location>
        <begin position="395"/>
        <end position="412"/>
    </location>
</feature>
<evidence type="ECO:0000256" key="4">
    <source>
        <dbReference type="ARBA" id="ARBA00022989"/>
    </source>
</evidence>
<keyword evidence="3 6" id="KW-0812">Transmembrane</keyword>
<dbReference type="Pfam" id="PF13520">
    <property type="entry name" value="AA_permease_2"/>
    <property type="match status" value="1"/>
</dbReference>
<keyword evidence="8" id="KW-1185">Reference proteome</keyword>
<comment type="caution">
    <text evidence="7">The sequence shown here is derived from an EMBL/GenBank/DDBJ whole genome shotgun (WGS) entry which is preliminary data.</text>
</comment>
<keyword evidence="5 6" id="KW-0472">Membrane</keyword>
<feature type="transmembrane region" description="Helical" evidence="6">
    <location>
        <begin position="370"/>
        <end position="389"/>
    </location>
</feature>
<gene>
    <name evidence="7" type="ORF">FD46_GL001622</name>
</gene>
<feature type="transmembrane region" description="Helical" evidence="6">
    <location>
        <begin position="315"/>
        <end position="338"/>
    </location>
</feature>
<feature type="transmembrane region" description="Helical" evidence="6">
    <location>
        <begin position="230"/>
        <end position="248"/>
    </location>
</feature>
<evidence type="ECO:0000313" key="8">
    <source>
        <dbReference type="Proteomes" id="UP000051686"/>
    </source>
</evidence>
<dbReference type="Gene3D" id="1.20.1740.10">
    <property type="entry name" value="Amino acid/polyamine transporter I"/>
    <property type="match status" value="1"/>
</dbReference>
<dbReference type="Proteomes" id="UP000051686">
    <property type="component" value="Unassembled WGS sequence"/>
</dbReference>
<organism evidence="7 8">
    <name type="scientific">Liquorilactobacillus oeni DSM 19972</name>
    <dbReference type="NCBI Taxonomy" id="1423777"/>
    <lineage>
        <taxon>Bacteria</taxon>
        <taxon>Bacillati</taxon>
        <taxon>Bacillota</taxon>
        <taxon>Bacilli</taxon>
        <taxon>Lactobacillales</taxon>
        <taxon>Lactobacillaceae</taxon>
        <taxon>Liquorilactobacillus</taxon>
    </lineage>
</organism>
<name>A0A0R1M8Q8_9LACO</name>
<dbReference type="STRING" id="1423777.FD46_GL001622"/>
<feature type="transmembrane region" description="Helical" evidence="6">
    <location>
        <begin position="192"/>
        <end position="210"/>
    </location>
</feature>
<dbReference type="PATRIC" id="fig|1423777.3.peg.1674"/>
<proteinExistence type="predicted"/>
<keyword evidence="2" id="KW-0813">Transport</keyword>